<dbReference type="EMBL" id="JWZX01002388">
    <property type="protein sequence ID" value="KOO29611.1"/>
    <property type="molecule type" value="Genomic_DNA"/>
</dbReference>
<keyword evidence="2" id="KW-0812">Transmembrane</keyword>
<feature type="domain" description="Band 7" evidence="3">
    <location>
        <begin position="36"/>
        <end position="216"/>
    </location>
</feature>
<keyword evidence="2" id="KW-1133">Transmembrane helix</keyword>
<evidence type="ECO:0000313" key="5">
    <source>
        <dbReference type="Proteomes" id="UP000037460"/>
    </source>
</evidence>
<dbReference type="AlphaFoldDB" id="A0A0M0JSJ1"/>
<evidence type="ECO:0000256" key="1">
    <source>
        <dbReference type="SAM" id="MobiDB-lite"/>
    </source>
</evidence>
<organism evidence="4 5">
    <name type="scientific">Chrysochromulina tobinii</name>
    <dbReference type="NCBI Taxonomy" id="1460289"/>
    <lineage>
        <taxon>Eukaryota</taxon>
        <taxon>Haptista</taxon>
        <taxon>Haptophyta</taxon>
        <taxon>Prymnesiophyceae</taxon>
        <taxon>Prymnesiales</taxon>
        <taxon>Chrysochromulinaceae</taxon>
        <taxon>Chrysochromulina</taxon>
    </lineage>
</organism>
<comment type="caution">
    <text evidence="4">The sequence shown here is derived from an EMBL/GenBank/DDBJ whole genome shotgun (WGS) entry which is preliminary data.</text>
</comment>
<feature type="region of interest" description="Disordered" evidence="1">
    <location>
        <begin position="86"/>
        <end position="109"/>
    </location>
</feature>
<sequence>MSDDECFGFPSANMYCGLFSVFGFIMLFAMSLDTLEPAEFGIVKNGFTGSVDLNPDNVYTGGRYFLWPRHYFLVFPRNLRSLEFEEGNDRPPIPARTGPDPDDRESGGQPVSLSVAFQYQLQKRSVPNIYQTYGLAWEASYLRFAQQAITNVAQQYEPKQFWNHRRQIELAMHRAANETIFQHGMATVANLQLLKVEFKQNYEQTIINIQLQEQLKVTKNYALDVTRVLKEVDILQSQTEAEIALISATAKREASVLVNQAEADALQLEQSTKALWYSKLKTALSWSNEDFLKYVKIKSLSAQPSDTMVVGVSAMGN</sequence>
<dbReference type="InterPro" id="IPR001107">
    <property type="entry name" value="Band_7"/>
</dbReference>
<proteinExistence type="predicted"/>
<feature type="transmembrane region" description="Helical" evidence="2">
    <location>
        <begin position="12"/>
        <end position="32"/>
    </location>
</feature>
<protein>
    <submittedName>
        <fullName evidence="4">Spfh domain band 7 family protein</fullName>
    </submittedName>
</protein>
<dbReference type="Proteomes" id="UP000037460">
    <property type="component" value="Unassembled WGS sequence"/>
</dbReference>
<gene>
    <name evidence="4" type="ORF">Ctob_013504</name>
</gene>
<evidence type="ECO:0000313" key="4">
    <source>
        <dbReference type="EMBL" id="KOO29611.1"/>
    </source>
</evidence>
<accession>A0A0M0JSJ1</accession>
<evidence type="ECO:0000256" key="2">
    <source>
        <dbReference type="SAM" id="Phobius"/>
    </source>
</evidence>
<evidence type="ECO:0000259" key="3">
    <source>
        <dbReference type="Pfam" id="PF01145"/>
    </source>
</evidence>
<keyword evidence="2" id="KW-0472">Membrane</keyword>
<name>A0A0M0JSJ1_9EUKA</name>
<keyword evidence="5" id="KW-1185">Reference proteome</keyword>
<reference evidence="5" key="1">
    <citation type="journal article" date="2015" name="PLoS Genet.">
        <title>Genome Sequence and Transcriptome Analyses of Chrysochromulina tobin: Metabolic Tools for Enhanced Algal Fitness in the Prominent Order Prymnesiales (Haptophyceae).</title>
        <authorList>
            <person name="Hovde B.T."/>
            <person name="Deodato C.R."/>
            <person name="Hunsperger H.M."/>
            <person name="Ryken S.A."/>
            <person name="Yost W."/>
            <person name="Jha R.K."/>
            <person name="Patterson J."/>
            <person name="Monnat R.J. Jr."/>
            <person name="Barlow S.B."/>
            <person name="Starkenburg S.R."/>
            <person name="Cattolico R.A."/>
        </authorList>
    </citation>
    <scope>NUCLEOTIDE SEQUENCE</scope>
    <source>
        <strain evidence="5">CCMP291</strain>
    </source>
</reference>
<dbReference type="Pfam" id="PF01145">
    <property type="entry name" value="Band_7"/>
    <property type="match status" value="1"/>
</dbReference>
<dbReference type="OrthoDB" id="422069at2759"/>